<comment type="caution">
    <text evidence="2">The sequence shown here is derived from an EMBL/GenBank/DDBJ whole genome shotgun (WGS) entry which is preliminary data.</text>
</comment>
<protein>
    <submittedName>
        <fullName evidence="2">Uncharacterized protein</fullName>
    </submittedName>
</protein>
<name>A0ABD0V8D4_DENTH</name>
<dbReference type="Proteomes" id="UP001552299">
    <property type="component" value="Unassembled WGS sequence"/>
</dbReference>
<accession>A0ABD0V8D4</accession>
<keyword evidence="3" id="KW-1185">Reference proteome</keyword>
<evidence type="ECO:0000256" key="1">
    <source>
        <dbReference type="SAM" id="MobiDB-lite"/>
    </source>
</evidence>
<feature type="region of interest" description="Disordered" evidence="1">
    <location>
        <begin position="1"/>
        <end position="110"/>
    </location>
</feature>
<organism evidence="2 3">
    <name type="scientific">Dendrobium thyrsiflorum</name>
    <name type="common">Pinecone-like raceme dendrobium</name>
    <name type="synonym">Orchid</name>
    <dbReference type="NCBI Taxonomy" id="117978"/>
    <lineage>
        <taxon>Eukaryota</taxon>
        <taxon>Viridiplantae</taxon>
        <taxon>Streptophyta</taxon>
        <taxon>Embryophyta</taxon>
        <taxon>Tracheophyta</taxon>
        <taxon>Spermatophyta</taxon>
        <taxon>Magnoliopsida</taxon>
        <taxon>Liliopsida</taxon>
        <taxon>Asparagales</taxon>
        <taxon>Orchidaceae</taxon>
        <taxon>Epidendroideae</taxon>
        <taxon>Malaxideae</taxon>
        <taxon>Dendrobiinae</taxon>
        <taxon>Dendrobium</taxon>
    </lineage>
</organism>
<feature type="compositionally biased region" description="Acidic residues" evidence="1">
    <location>
        <begin position="43"/>
        <end position="62"/>
    </location>
</feature>
<dbReference type="AlphaFoldDB" id="A0ABD0V8D4"/>
<feature type="compositionally biased region" description="Acidic residues" evidence="1">
    <location>
        <begin position="11"/>
        <end position="27"/>
    </location>
</feature>
<sequence length="209" mass="24273">MADSNMSTADDREDDQNTMEEKDEEEEKSSGDESSSSSSSSESEYDSEYSDEEGDYYDEYSSSDEKDNSPEANLRRFSEALGNRTNRKLEEEQEKNYSDPEEMFDFPKDPENWREEDLRELWADVPMGIGKPGWDPVFAEEDEWEAINQAVKEGKNPLIAPFYVPYRKPFPVIPDDHYDISNPKSVIEELDRIEEFLNWVSFVFDDGST</sequence>
<feature type="compositionally biased region" description="Basic and acidic residues" evidence="1">
    <location>
        <begin position="63"/>
        <end position="78"/>
    </location>
</feature>
<proteinExistence type="predicted"/>
<evidence type="ECO:0000313" key="3">
    <source>
        <dbReference type="Proteomes" id="UP001552299"/>
    </source>
</evidence>
<dbReference type="EMBL" id="JANQDX010000007">
    <property type="protein sequence ID" value="KAL0921095.1"/>
    <property type="molecule type" value="Genomic_DNA"/>
</dbReference>
<evidence type="ECO:0000313" key="2">
    <source>
        <dbReference type="EMBL" id="KAL0921095.1"/>
    </source>
</evidence>
<feature type="compositionally biased region" description="Basic and acidic residues" evidence="1">
    <location>
        <begin position="87"/>
        <end position="98"/>
    </location>
</feature>
<reference evidence="2 3" key="1">
    <citation type="journal article" date="2024" name="Plant Biotechnol. J.">
        <title>Dendrobium thyrsiflorum genome and its molecular insights into genes involved in important horticultural traits.</title>
        <authorList>
            <person name="Chen B."/>
            <person name="Wang J.Y."/>
            <person name="Zheng P.J."/>
            <person name="Li K.L."/>
            <person name="Liang Y.M."/>
            <person name="Chen X.F."/>
            <person name="Zhang C."/>
            <person name="Zhao X."/>
            <person name="He X."/>
            <person name="Zhang G.Q."/>
            <person name="Liu Z.J."/>
            <person name="Xu Q."/>
        </authorList>
    </citation>
    <scope>NUCLEOTIDE SEQUENCE [LARGE SCALE GENOMIC DNA]</scope>
    <source>
        <strain evidence="2">GZMU011</strain>
    </source>
</reference>
<feature type="compositionally biased region" description="Low complexity" evidence="1">
    <location>
        <begin position="32"/>
        <end position="42"/>
    </location>
</feature>
<gene>
    <name evidence="2" type="ORF">M5K25_008130</name>
</gene>